<evidence type="ECO:0008006" key="8">
    <source>
        <dbReference type="Google" id="ProtNLM"/>
    </source>
</evidence>
<keyword evidence="2" id="KW-0067">ATP-binding</keyword>
<feature type="domain" description="Helicase ATP-binding" evidence="4">
    <location>
        <begin position="740"/>
        <end position="922"/>
    </location>
</feature>
<feature type="region of interest" description="Disordered" evidence="3">
    <location>
        <begin position="1614"/>
        <end position="1672"/>
    </location>
</feature>
<feature type="compositionally biased region" description="Acidic residues" evidence="3">
    <location>
        <begin position="1548"/>
        <end position="1573"/>
    </location>
</feature>
<sequence>MSEQISSSQTSSSILNLSLPSKPLSLPSRPSSSTFTSIPISSATKSSAGSTTTTSSSQANTLPSKPVYSLPPKPTFSIQASTRTRTRSPDRERERESDIPSYRRETESYVPPPSPPPSRYRSYRSPSSPPIRRGRYRSPSPPIIIKRNDTYIPERNLSRSPSIPPLRKTQTRSIHAQFSPSPSPPRKLSHHRGRSYSYSRSPSPSLPRRRRHSPSTVEEPLTKPFYTLSHHKEQYYTERREDRATGEHTKSLQDRLGGFQNRQRESPQTSSVPFKRPPSPILPSSEPSAKLLKPIPTGPRKSQAFSTAAAIPIGPRSDRLPPTGPRSQNTPLVSTTSKPEQLDSASARSRSPTPFNGSDEDMAGPSRYKPKGNNTTRKGGAGGSTGGNLQQLSPPFRDRTQIINEFGHGVELKNPQWAENPKAPLANYLGNGSGGAEDQRYKVEEGMIGNKRICRVSVVGDPNRGIIGVGDHAVRKEAEKLAALSAVLQLTASGLLDKGKSSGKTASPSAENGANSPMHISGGSSDTAKLSDASVISYDRARQFMEYYCQRYKFGKPDIEFSQTSQSSNKGRKAKSSMTWDAVMTVGARRIGMGQASNKKGAQIKAYLDVTQYLESCDPVLWQDFVEFSKTDKSANLGKVPHLVFQMSDHLNEDIQGLCGDIRHSRLWEKAPVSGVAANEPQPLPTWGSGGNRQLSEKQLMDKSLDLQDRLAAYESDPKLEKMRTQRQSLPVTSRATEILAKIEVNDVTIVMAATGSGKTTQVPQLLFDDYINRGEGAKCNIVCTQPRRLAAMSVAERIADERGQPLGKEIGYQVRFDVKLPQPNGSITFCTTGIFLKRMQSALGATADPGAVARMDEVTHIVVDEVHERDIDTDLLLVVLKRLLADRLKRKRPLKVILMSATIDPTLFKSYFADSRGRPAPVAEIPGRTFPVERTYLDDIIPQLQGIPLNRGGWVFKEKNVTEYLAKELSRDSSNFAPGSGMGLEIPYPLVALTIADVMKRSDDGHVLVFLPGWDEIKKVADILMDTRNRPLMGTNFNDDSKYSIHYLHSTIPAAEQKEVFKPPPSGVRRIILATNIAETSITIPDVVYVVDTARVKEKRYDPERHMSSLVSAWVGSSNLNQRAGRAGRHREGEYYGLLSKKRLEALDAHQMVEMKRSDLSNVVMHVKALNLGEVEEVLAATIEPPETNRITAAMEVLRMLGAMDAQQNLTSLGRVLLQLPVEAAIGKLCLYGSFFRCLDSALTLAAVLTNRDPFLAPITMKAEADRIKDSWCPPAFRSDPLAIVAAYNQWSAMDDRGEYRSANQFCSDNFLSKPTMLQIKQVKGSLLQSLDQAGVIAVSAGGTVNRIGRRLTVPAALNEHGNSLPLLAALIAMANAPNFALRTSEKTCRTSQDKTVFIHASSVNSRRREVGGPEEASASFNPAEKRLYAFGEKSRNVPLGGKETGGITQLRSVTRLDPMTYMLFGAYELVVTQRGLECDRWLPVIGNLHALDDVQRLKVLLDGCMLRVFEGVGKSLIKGRDERWRKNRDKVHVREGNSKIVLNQDQDQDDGREDEGENESDDEDDMNEGLDDNGKPKGKLRIVEPLTLDEIKELELLTTDVVRVLDAYANEREGGSTVGSRPVTPGPHAFHNGVDTSSRSFNNSGDGNGSGSGNGNGTYKPPRIQQSRKW</sequence>
<dbReference type="Pfam" id="PF00271">
    <property type="entry name" value="Helicase_C"/>
    <property type="match status" value="1"/>
</dbReference>
<feature type="domain" description="Helicase C-terminal" evidence="5">
    <location>
        <begin position="995"/>
        <end position="1172"/>
    </location>
</feature>
<dbReference type="PROSITE" id="PS51192">
    <property type="entry name" value="HELICASE_ATP_BIND_1"/>
    <property type="match status" value="1"/>
</dbReference>
<feature type="compositionally biased region" description="Basic and acidic residues" evidence="3">
    <location>
        <begin position="230"/>
        <end position="253"/>
    </location>
</feature>
<feature type="region of interest" description="Disordered" evidence="3">
    <location>
        <begin position="1"/>
        <end position="394"/>
    </location>
</feature>
<feature type="compositionally biased region" description="Gly residues" evidence="3">
    <location>
        <begin position="1648"/>
        <end position="1658"/>
    </location>
</feature>
<keyword evidence="1" id="KW-0547">Nucleotide-binding</keyword>
<evidence type="ECO:0000313" key="6">
    <source>
        <dbReference type="EMBL" id="WRT64327.1"/>
    </source>
</evidence>
<dbReference type="GeneID" id="87953390"/>
<dbReference type="InterPro" id="IPR001650">
    <property type="entry name" value="Helicase_C-like"/>
</dbReference>
<dbReference type="SMART" id="SM00847">
    <property type="entry name" value="HA2"/>
    <property type="match status" value="1"/>
</dbReference>
<evidence type="ECO:0000259" key="4">
    <source>
        <dbReference type="PROSITE" id="PS51192"/>
    </source>
</evidence>
<organism evidence="6 7">
    <name type="scientific">Kwoniella shivajii</name>
    <dbReference type="NCBI Taxonomy" id="564305"/>
    <lineage>
        <taxon>Eukaryota</taxon>
        <taxon>Fungi</taxon>
        <taxon>Dikarya</taxon>
        <taxon>Basidiomycota</taxon>
        <taxon>Agaricomycotina</taxon>
        <taxon>Tremellomycetes</taxon>
        <taxon>Tremellales</taxon>
        <taxon>Cryptococcaceae</taxon>
        <taxon>Kwoniella</taxon>
    </lineage>
</organism>
<dbReference type="InterPro" id="IPR014001">
    <property type="entry name" value="Helicase_ATP-bd"/>
</dbReference>
<dbReference type="Gene3D" id="1.20.120.1080">
    <property type="match status" value="1"/>
</dbReference>
<feature type="compositionally biased region" description="Polar residues" evidence="3">
    <location>
        <begin position="502"/>
        <end position="515"/>
    </location>
</feature>
<feature type="compositionally biased region" description="Polar residues" evidence="3">
    <location>
        <begin position="171"/>
        <end position="180"/>
    </location>
</feature>
<dbReference type="SMART" id="SM00490">
    <property type="entry name" value="HELICc"/>
    <property type="match status" value="1"/>
</dbReference>
<dbReference type="PANTHER" id="PTHR18934">
    <property type="entry name" value="ATP-DEPENDENT RNA HELICASE"/>
    <property type="match status" value="1"/>
</dbReference>
<dbReference type="RefSeq" id="XP_062789067.1">
    <property type="nucleotide sequence ID" value="XM_062933016.1"/>
</dbReference>
<gene>
    <name evidence="6" type="ORF">IL334_001259</name>
</gene>
<dbReference type="CDD" id="cd18791">
    <property type="entry name" value="SF2_C_RHA"/>
    <property type="match status" value="1"/>
</dbReference>
<name>A0ABZ1CRE6_9TREE</name>
<dbReference type="Pfam" id="PF00270">
    <property type="entry name" value="DEAD"/>
    <property type="match status" value="1"/>
</dbReference>
<feature type="region of interest" description="Disordered" evidence="3">
    <location>
        <begin position="497"/>
        <end position="528"/>
    </location>
</feature>
<accession>A0ABZ1CRE6</accession>
<dbReference type="Pfam" id="PF04408">
    <property type="entry name" value="WHD_HA2"/>
    <property type="match status" value="1"/>
</dbReference>
<feature type="compositionally biased region" description="Low complexity" evidence="3">
    <location>
        <begin position="1"/>
        <end position="61"/>
    </location>
</feature>
<evidence type="ECO:0000256" key="1">
    <source>
        <dbReference type="ARBA" id="ARBA00022741"/>
    </source>
</evidence>
<dbReference type="CDD" id="cd17917">
    <property type="entry name" value="DEXHc_RHA-like"/>
    <property type="match status" value="1"/>
</dbReference>
<feature type="compositionally biased region" description="Basic and acidic residues" evidence="3">
    <location>
        <begin position="87"/>
        <end position="107"/>
    </location>
</feature>
<proteinExistence type="predicted"/>
<dbReference type="PANTHER" id="PTHR18934:SF203">
    <property type="entry name" value="ATP-DEPENDENT RNA HELICASE A"/>
    <property type="match status" value="1"/>
</dbReference>
<dbReference type="InterPro" id="IPR048333">
    <property type="entry name" value="HA2_WH"/>
</dbReference>
<dbReference type="InterPro" id="IPR007502">
    <property type="entry name" value="Helicase-assoc_dom"/>
</dbReference>
<feature type="region of interest" description="Disordered" evidence="3">
    <location>
        <begin position="1537"/>
        <end position="1580"/>
    </location>
</feature>
<dbReference type="Pfam" id="PF00035">
    <property type="entry name" value="dsrm"/>
    <property type="match status" value="1"/>
</dbReference>
<dbReference type="SUPFAM" id="SSF52540">
    <property type="entry name" value="P-loop containing nucleoside triphosphate hydrolases"/>
    <property type="match status" value="1"/>
</dbReference>
<dbReference type="Gene3D" id="3.40.50.300">
    <property type="entry name" value="P-loop containing nucleotide triphosphate hydrolases"/>
    <property type="match status" value="2"/>
</dbReference>
<reference evidence="6 7" key="1">
    <citation type="submission" date="2024-01" db="EMBL/GenBank/DDBJ databases">
        <title>Comparative genomics of Cryptococcus and Kwoniella reveals pathogenesis evolution and contrasting modes of karyotype evolution via chromosome fusion or intercentromeric recombination.</title>
        <authorList>
            <person name="Coelho M.A."/>
            <person name="David-Palma M."/>
            <person name="Shea T."/>
            <person name="Bowers K."/>
            <person name="McGinley-Smith S."/>
            <person name="Mohammad A.W."/>
            <person name="Gnirke A."/>
            <person name="Yurkov A.M."/>
            <person name="Nowrousian M."/>
            <person name="Sun S."/>
            <person name="Cuomo C.A."/>
            <person name="Heitman J."/>
        </authorList>
    </citation>
    <scope>NUCLEOTIDE SEQUENCE [LARGE SCALE GENOMIC DNA]</scope>
    <source>
        <strain evidence="6">CBS 11374</strain>
    </source>
</reference>
<evidence type="ECO:0000256" key="2">
    <source>
        <dbReference type="ARBA" id="ARBA00022840"/>
    </source>
</evidence>
<keyword evidence="7" id="KW-1185">Reference proteome</keyword>
<evidence type="ECO:0000313" key="7">
    <source>
        <dbReference type="Proteomes" id="UP001329825"/>
    </source>
</evidence>
<dbReference type="InterPro" id="IPR011545">
    <property type="entry name" value="DEAD/DEAH_box_helicase_dom"/>
</dbReference>
<dbReference type="EMBL" id="CP141881">
    <property type="protein sequence ID" value="WRT64327.1"/>
    <property type="molecule type" value="Genomic_DNA"/>
</dbReference>
<dbReference type="Proteomes" id="UP001329825">
    <property type="component" value="Chromosome 1"/>
</dbReference>
<feature type="compositionally biased region" description="Polar residues" evidence="3">
    <location>
        <begin position="325"/>
        <end position="356"/>
    </location>
</feature>
<dbReference type="InterPro" id="IPR014720">
    <property type="entry name" value="dsRBD_dom"/>
</dbReference>
<evidence type="ECO:0000256" key="3">
    <source>
        <dbReference type="SAM" id="MobiDB-lite"/>
    </source>
</evidence>
<dbReference type="PROSITE" id="PS51194">
    <property type="entry name" value="HELICASE_CTER"/>
    <property type="match status" value="1"/>
</dbReference>
<dbReference type="Pfam" id="PF21010">
    <property type="entry name" value="HA2_C"/>
    <property type="match status" value="1"/>
</dbReference>
<dbReference type="SMART" id="SM00487">
    <property type="entry name" value="DEXDc"/>
    <property type="match status" value="1"/>
</dbReference>
<evidence type="ECO:0000259" key="5">
    <source>
        <dbReference type="PROSITE" id="PS51194"/>
    </source>
</evidence>
<protein>
    <recommendedName>
        <fullName evidence="8">Nuclear DNA helicase II</fullName>
    </recommendedName>
</protein>
<dbReference type="InterPro" id="IPR027417">
    <property type="entry name" value="P-loop_NTPase"/>
</dbReference>